<dbReference type="Proteomes" id="UP000765509">
    <property type="component" value="Unassembled WGS sequence"/>
</dbReference>
<dbReference type="EMBL" id="AVOT02020540">
    <property type="protein sequence ID" value="MBW0508784.1"/>
    <property type="molecule type" value="Genomic_DNA"/>
</dbReference>
<feature type="transmembrane region" description="Helical" evidence="1">
    <location>
        <begin position="239"/>
        <end position="264"/>
    </location>
</feature>
<comment type="caution">
    <text evidence="2">The sequence shown here is derived from an EMBL/GenBank/DDBJ whole genome shotgun (WGS) entry which is preliminary data.</text>
</comment>
<keyword evidence="3" id="KW-1185">Reference proteome</keyword>
<feature type="transmembrane region" description="Helical" evidence="1">
    <location>
        <begin position="463"/>
        <end position="488"/>
    </location>
</feature>
<feature type="transmembrane region" description="Helical" evidence="1">
    <location>
        <begin position="158"/>
        <end position="180"/>
    </location>
</feature>
<dbReference type="AlphaFoldDB" id="A0A9Q3DT43"/>
<organism evidence="2 3">
    <name type="scientific">Austropuccinia psidii MF-1</name>
    <dbReference type="NCBI Taxonomy" id="1389203"/>
    <lineage>
        <taxon>Eukaryota</taxon>
        <taxon>Fungi</taxon>
        <taxon>Dikarya</taxon>
        <taxon>Basidiomycota</taxon>
        <taxon>Pucciniomycotina</taxon>
        <taxon>Pucciniomycetes</taxon>
        <taxon>Pucciniales</taxon>
        <taxon>Sphaerophragmiaceae</taxon>
        <taxon>Austropuccinia</taxon>
    </lineage>
</organism>
<proteinExistence type="predicted"/>
<keyword evidence="1" id="KW-0472">Membrane</keyword>
<feature type="transmembrane region" description="Helical" evidence="1">
    <location>
        <begin position="418"/>
        <end position="443"/>
    </location>
</feature>
<feature type="transmembrane region" description="Helical" evidence="1">
    <location>
        <begin position="34"/>
        <end position="54"/>
    </location>
</feature>
<evidence type="ECO:0000256" key="1">
    <source>
        <dbReference type="SAM" id="Phobius"/>
    </source>
</evidence>
<gene>
    <name evidence="2" type="ORF">O181_048499</name>
</gene>
<evidence type="ECO:0000313" key="2">
    <source>
        <dbReference type="EMBL" id="MBW0508784.1"/>
    </source>
</evidence>
<keyword evidence="1" id="KW-1133">Transmembrane helix</keyword>
<protein>
    <submittedName>
        <fullName evidence="2">Uncharacterized protein</fullName>
    </submittedName>
</protein>
<evidence type="ECO:0000313" key="3">
    <source>
        <dbReference type="Proteomes" id="UP000765509"/>
    </source>
</evidence>
<feature type="transmembrane region" description="Helical" evidence="1">
    <location>
        <begin position="75"/>
        <end position="100"/>
    </location>
</feature>
<accession>A0A9Q3DT43</accession>
<dbReference type="OrthoDB" id="2504055at2759"/>
<keyword evidence="1" id="KW-0812">Transmembrane</keyword>
<feature type="transmembrane region" description="Helical" evidence="1">
    <location>
        <begin position="112"/>
        <end position="137"/>
    </location>
</feature>
<sequence length="505" mass="57360">MNSDTSDPRAPMITTHNFLADMFRPHGSGHLRKLLLVIIILCPVTAILYIACAFKRIQKDGFWLVRIDKAGYICPNIYLIVPGLSVCFCTITLAGLIQLLKNIETNLPYSSIVLNLTSYALLLAIAWTKVWGIILAIPPSKMGLQTFNFQRAVRPNYLSPKIMNSLSVLAYTFPTVYLVVMSRVQCQTISKINSIWHDYNLVFQEIMKPLTSKEQIIDDSLSALQLIEPLQGLSDKALFYIKAISFGYAFTLTLFLLSALIAYFRIVQALCHQLKFLKLGIERTNQLSLEVIVDSNHNNHLINPTQQSNPFHKNDANEWESAAISTLEKNVMKFNQGKTAYNSETSQSLRDNSKRMTTCFARLILPHKPLRYYLPYFQQGTEVDATLWHSLSKLCSNDSLEITPKDIMERQSQALRKYAINTIWQGIFACIAMGSFLILTILLLSNTFDYPKTVTLIDLHFIIILWCNIAYNLGLGLCLSLIACIVTFTKTPYTSQEQNFFEDDK</sequence>
<name>A0A9Q3DT43_9BASI</name>
<reference evidence="2" key="1">
    <citation type="submission" date="2021-03" db="EMBL/GenBank/DDBJ databases">
        <title>Draft genome sequence of rust myrtle Austropuccinia psidii MF-1, a brazilian biotype.</title>
        <authorList>
            <person name="Quecine M.C."/>
            <person name="Pachon D.M.R."/>
            <person name="Bonatelli M.L."/>
            <person name="Correr F.H."/>
            <person name="Franceschini L.M."/>
            <person name="Leite T.F."/>
            <person name="Margarido G.R.A."/>
            <person name="Almeida C.A."/>
            <person name="Ferrarezi J.A."/>
            <person name="Labate C.A."/>
        </authorList>
    </citation>
    <scope>NUCLEOTIDE SEQUENCE</scope>
    <source>
        <strain evidence="2">MF-1</strain>
    </source>
</reference>